<reference evidence="12 13" key="1">
    <citation type="submission" date="2018-06" db="EMBL/GenBank/DDBJ databases">
        <title>The draft genome sequence of Crocinitomix sp. SM1701.</title>
        <authorList>
            <person name="Zhang X."/>
        </authorList>
    </citation>
    <scope>NUCLEOTIDE SEQUENCE [LARGE SCALE GENOMIC DNA]</scope>
    <source>
        <strain evidence="12 13">SM1701</strain>
    </source>
</reference>
<dbReference type="InterPro" id="IPR000086">
    <property type="entry name" value="NUDIX_hydrolase_dom"/>
</dbReference>
<evidence type="ECO:0000256" key="4">
    <source>
        <dbReference type="ARBA" id="ARBA00011738"/>
    </source>
</evidence>
<dbReference type="GO" id="GO:0006753">
    <property type="term" value="P:nucleoside phosphate metabolic process"/>
    <property type="evidence" value="ECO:0007669"/>
    <property type="project" value="TreeGrafter"/>
</dbReference>
<keyword evidence="13" id="KW-1185">Reference proteome</keyword>
<dbReference type="OrthoDB" id="1523642at2"/>
<dbReference type="Pfam" id="PF00293">
    <property type="entry name" value="NUDIX"/>
    <property type="match status" value="1"/>
</dbReference>
<dbReference type="PANTHER" id="PTHR11839">
    <property type="entry name" value="UDP/ADP-SUGAR PYROPHOSPHATASE"/>
    <property type="match status" value="1"/>
</dbReference>
<evidence type="ECO:0000256" key="3">
    <source>
        <dbReference type="ARBA" id="ARBA00007275"/>
    </source>
</evidence>
<evidence type="ECO:0000256" key="8">
    <source>
        <dbReference type="ARBA" id="ARBA00032272"/>
    </source>
</evidence>
<organism evidence="12 13">
    <name type="scientific">Putridiphycobacter roseus</name>
    <dbReference type="NCBI Taxonomy" id="2219161"/>
    <lineage>
        <taxon>Bacteria</taxon>
        <taxon>Pseudomonadati</taxon>
        <taxon>Bacteroidota</taxon>
        <taxon>Flavobacteriia</taxon>
        <taxon>Flavobacteriales</taxon>
        <taxon>Crocinitomicaceae</taxon>
        <taxon>Putridiphycobacter</taxon>
    </lineage>
</organism>
<dbReference type="AlphaFoldDB" id="A0A2W1NGK6"/>
<dbReference type="SUPFAM" id="SSF55811">
    <property type="entry name" value="Nudix"/>
    <property type="match status" value="1"/>
</dbReference>
<dbReference type="GO" id="GO:0046872">
    <property type="term" value="F:metal ion binding"/>
    <property type="evidence" value="ECO:0007669"/>
    <property type="project" value="UniProtKB-KW"/>
</dbReference>
<comment type="caution">
    <text evidence="12">The sequence shown here is derived from an EMBL/GenBank/DDBJ whole genome shotgun (WGS) entry which is preliminary data.</text>
</comment>
<dbReference type="InterPro" id="IPR004385">
    <property type="entry name" value="NDP_pyrophosphatase"/>
</dbReference>
<keyword evidence="9" id="KW-0460">Magnesium</keyword>
<keyword evidence="6" id="KW-0378">Hydrolase</keyword>
<evidence type="ECO:0000256" key="2">
    <source>
        <dbReference type="ARBA" id="ARBA00001946"/>
    </source>
</evidence>
<dbReference type="GO" id="GO:0019693">
    <property type="term" value="P:ribose phosphate metabolic process"/>
    <property type="evidence" value="ECO:0007669"/>
    <property type="project" value="TreeGrafter"/>
</dbReference>
<dbReference type="InterPro" id="IPR015797">
    <property type="entry name" value="NUDIX_hydrolase-like_dom_sf"/>
</dbReference>
<evidence type="ECO:0000256" key="7">
    <source>
        <dbReference type="ARBA" id="ARBA00032162"/>
    </source>
</evidence>
<keyword evidence="9" id="KW-0479">Metal-binding</keyword>
<evidence type="ECO:0000256" key="6">
    <source>
        <dbReference type="ARBA" id="ARBA00022801"/>
    </source>
</evidence>
<evidence type="ECO:0000256" key="1">
    <source>
        <dbReference type="ARBA" id="ARBA00000847"/>
    </source>
</evidence>
<gene>
    <name evidence="12" type="ORF">DNU06_05395</name>
</gene>
<dbReference type="NCBIfam" id="TIGR00052">
    <property type="entry name" value="nudix-type nucleoside diphosphatase, YffH/AdpP family"/>
    <property type="match status" value="1"/>
</dbReference>
<sequence length="191" mass="22174">MKYEILKEEIVFDQFFKIKKAKIRQDCFDSTTIEIERLCFERGDSVAILLYEKDTDSFLFTNQFRYPTIKEKDGWILELTAGSVESAESNQERMGKEVAEEIGYQVNEIELIHTFFVSPGGSSERIALYYATVRTKDKVYEGGGVATENEDIQLVKIKTNELIKAFHDNRFRDAKTIIGIQWFLLNRSVIE</sequence>
<protein>
    <recommendedName>
        <fullName evidence="5">GDP-mannose pyrophosphatase</fullName>
    </recommendedName>
    <alternativeName>
        <fullName evidence="7">GDP-mannose hydrolase</fullName>
    </alternativeName>
    <alternativeName>
        <fullName evidence="8">GDPMK</fullName>
    </alternativeName>
</protein>
<evidence type="ECO:0000313" key="13">
    <source>
        <dbReference type="Proteomes" id="UP000249248"/>
    </source>
</evidence>
<evidence type="ECO:0000256" key="10">
    <source>
        <dbReference type="PIRSR" id="PIRSR604385-3"/>
    </source>
</evidence>
<dbReference type="RefSeq" id="WP_111062395.1">
    <property type="nucleotide sequence ID" value="NZ_JBHUCU010000002.1"/>
</dbReference>
<dbReference type="GO" id="GO:0016818">
    <property type="term" value="F:hydrolase activity, acting on acid anhydrides, in phosphorus-containing anhydrides"/>
    <property type="evidence" value="ECO:0007669"/>
    <property type="project" value="InterPro"/>
</dbReference>
<comment type="cofactor">
    <cofactor evidence="2 9">
        <name>Mg(2+)</name>
        <dbReference type="ChEBI" id="CHEBI:18420"/>
    </cofactor>
</comment>
<comment type="similarity">
    <text evidence="3">Belongs to the Nudix hydrolase family. NudK subfamily.</text>
</comment>
<feature type="binding site" evidence="9">
    <location>
        <position position="97"/>
    </location>
    <ligand>
        <name>Mg(2+)</name>
        <dbReference type="ChEBI" id="CHEBI:18420"/>
        <label>1</label>
    </ligand>
</feature>
<comment type="catalytic activity">
    <reaction evidence="1">
        <text>GDP-alpha-D-mannose + H2O = alpha-D-mannose 1-phosphate + GMP + 2 H(+)</text>
        <dbReference type="Rhea" id="RHEA:27978"/>
        <dbReference type="ChEBI" id="CHEBI:15377"/>
        <dbReference type="ChEBI" id="CHEBI:15378"/>
        <dbReference type="ChEBI" id="CHEBI:57527"/>
        <dbReference type="ChEBI" id="CHEBI:58115"/>
        <dbReference type="ChEBI" id="CHEBI:58409"/>
    </reaction>
</comment>
<proteinExistence type="inferred from homology"/>
<name>A0A2W1NGK6_9FLAO</name>
<feature type="short sequence motif" description="Nudix box" evidence="10">
    <location>
        <begin position="82"/>
        <end position="104"/>
    </location>
</feature>
<feature type="binding site" evidence="9">
    <location>
        <position position="101"/>
    </location>
    <ligand>
        <name>Mg(2+)</name>
        <dbReference type="ChEBI" id="CHEBI:18420"/>
        <label>1</label>
    </ligand>
</feature>
<evidence type="ECO:0000313" key="12">
    <source>
        <dbReference type="EMBL" id="PZE18243.1"/>
    </source>
</evidence>
<evidence type="ECO:0000259" key="11">
    <source>
        <dbReference type="PROSITE" id="PS51462"/>
    </source>
</evidence>
<dbReference type="EMBL" id="QKSB01000002">
    <property type="protein sequence ID" value="PZE18243.1"/>
    <property type="molecule type" value="Genomic_DNA"/>
</dbReference>
<dbReference type="PANTHER" id="PTHR11839:SF18">
    <property type="entry name" value="NUDIX HYDROLASE DOMAIN-CONTAINING PROTEIN"/>
    <property type="match status" value="1"/>
</dbReference>
<evidence type="ECO:0000256" key="5">
    <source>
        <dbReference type="ARBA" id="ARBA00016377"/>
    </source>
</evidence>
<dbReference type="PROSITE" id="PS51462">
    <property type="entry name" value="NUDIX"/>
    <property type="match status" value="1"/>
</dbReference>
<evidence type="ECO:0000256" key="9">
    <source>
        <dbReference type="PIRSR" id="PIRSR604385-2"/>
    </source>
</evidence>
<accession>A0A2W1NGK6</accession>
<dbReference type="Gene3D" id="3.90.79.10">
    <property type="entry name" value="Nucleoside Triphosphate Pyrophosphohydrolase"/>
    <property type="match status" value="1"/>
</dbReference>
<feature type="domain" description="Nudix hydrolase" evidence="11">
    <location>
        <begin position="41"/>
        <end position="179"/>
    </location>
</feature>
<comment type="subunit">
    <text evidence="4">Homodimer.</text>
</comment>
<dbReference type="Proteomes" id="UP000249248">
    <property type="component" value="Unassembled WGS sequence"/>
</dbReference>
<feature type="binding site" evidence="9">
    <location>
        <position position="81"/>
    </location>
    <ligand>
        <name>Mg(2+)</name>
        <dbReference type="ChEBI" id="CHEBI:18420"/>
        <label>1</label>
    </ligand>
</feature>
<feature type="binding site" evidence="9">
    <location>
        <position position="150"/>
    </location>
    <ligand>
        <name>Mg(2+)</name>
        <dbReference type="ChEBI" id="CHEBI:18420"/>
        <label>1</label>
    </ligand>
</feature>